<dbReference type="AlphaFoldDB" id="Q0V361"/>
<dbReference type="GO" id="GO:0000939">
    <property type="term" value="C:inner kinetochore"/>
    <property type="evidence" value="ECO:0000318"/>
    <property type="project" value="GO_Central"/>
</dbReference>
<accession>Q0V361</accession>
<proteinExistence type="predicted"/>
<organism evidence="1 2">
    <name type="scientific">Phaeosphaeria nodorum (strain SN15 / ATCC MYA-4574 / FGSC 10173)</name>
    <name type="common">Glume blotch fungus</name>
    <name type="synonym">Parastagonospora nodorum</name>
    <dbReference type="NCBI Taxonomy" id="321614"/>
    <lineage>
        <taxon>Eukaryota</taxon>
        <taxon>Fungi</taxon>
        <taxon>Dikarya</taxon>
        <taxon>Ascomycota</taxon>
        <taxon>Pezizomycotina</taxon>
        <taxon>Dothideomycetes</taxon>
        <taxon>Pleosporomycetidae</taxon>
        <taxon>Pleosporales</taxon>
        <taxon>Pleosporineae</taxon>
        <taxon>Phaeosphaeriaceae</taxon>
        <taxon>Parastagonospora</taxon>
    </lineage>
</organism>
<dbReference type="GO" id="GO:0000070">
    <property type="term" value="P:mitotic sister chromatid segregation"/>
    <property type="evidence" value="ECO:0000318"/>
    <property type="project" value="GO_Central"/>
</dbReference>
<sequence length="619" mass="68438">MHSTEERPPLHDALESLHNASRTPAKQRAIKVFSSVDVICRHAFEDGLEEDALRAVVQLVCVKTHLDQTTVTTLVKNLYPTHRVPADVIVTIVGALGQGKGKPSPGTQDSLVKWLRSIHEIIEDPNGLLRVFKDYYPDIILGSTSISKKSFAPDASTAADETLIDRYNGFKVLRKGPKNSEASAIPDVHTYHATEASVTLEGIDNVEEFVERLDRIEPPGQMIAFLTDPLLQKIDLWLSTCLEDLYESKRSGNGDLRYAEGIFDSLLRHADTGAELHPTTLNFLQAYLPIWNGQEHYGAILGLLSHIPIGSFPDAYTDYFASVEQALSSHGPAAYEKLVNFYTSLLQKQLCAAISQPPGRSSATNKVFQDLAAHVSTLSNSLLLSLPAGEGQPLISSVLSFYELLSTSSKPHIVPIILPPMHLVYLLTQHTSSTTFSRICGVIGAHKAAFDVHPKPVKQYYPNDVTDSLNWCLRDIYHLIWIARALLTADNKALGLHCHPDLRTALNDYLISIDREYAIGAVFGLSNHAWLAAMSAAAWRTMEEREIAREGYDKNSVRYHQGPVSGRSLEVLKRKGGVSVDWDGAAGYKVFVLNWLAERGLNGIRDLMFATVTELRDKA</sequence>
<dbReference type="STRING" id="321614.Q0V361"/>
<dbReference type="VEuPathDB" id="FungiDB:JI435_015530"/>
<dbReference type="Proteomes" id="UP000001055">
    <property type="component" value="Unassembled WGS sequence"/>
</dbReference>
<evidence type="ECO:0008006" key="3">
    <source>
        <dbReference type="Google" id="ProtNLM"/>
    </source>
</evidence>
<dbReference type="eggNOG" id="KOG1161">
    <property type="taxonomic scope" value="Eukaryota"/>
</dbReference>
<evidence type="ECO:0000313" key="2">
    <source>
        <dbReference type="Proteomes" id="UP000001055"/>
    </source>
</evidence>
<protein>
    <recommendedName>
        <fullName evidence="3">Mis6 domain-containing protein</fullName>
    </recommendedName>
</protein>
<dbReference type="HOGENOM" id="CLU_023256_0_0_1"/>
<dbReference type="PANTHER" id="PTHR48208:SF2">
    <property type="entry name" value="CENTROMERE PROTEIN I"/>
    <property type="match status" value="1"/>
</dbReference>
<dbReference type="InParanoid" id="Q0V361"/>
<name>Q0V361_PHANO</name>
<dbReference type="GO" id="GO:0034080">
    <property type="term" value="P:CENP-A containing chromatin assembly"/>
    <property type="evidence" value="ECO:0000318"/>
    <property type="project" value="GO_Central"/>
</dbReference>
<evidence type="ECO:0000313" key="1">
    <source>
        <dbReference type="EMBL" id="EAT91202.2"/>
    </source>
</evidence>
<dbReference type="RefSeq" id="XP_001792191.1">
    <property type="nucleotide sequence ID" value="XM_001792139.1"/>
</dbReference>
<dbReference type="GeneID" id="5969036"/>
<gene>
    <name evidence="1" type="ORF">SNOG_01553</name>
</gene>
<dbReference type="KEGG" id="pno:SNOG_01553"/>
<dbReference type="PANTHER" id="PTHR48208">
    <property type="entry name" value="CENTROMERE PROTEIN I"/>
    <property type="match status" value="1"/>
</dbReference>
<reference evidence="2" key="1">
    <citation type="journal article" date="2007" name="Plant Cell">
        <title>Dothideomycete-plant interactions illuminated by genome sequencing and EST analysis of the wheat pathogen Stagonospora nodorum.</title>
        <authorList>
            <person name="Hane J.K."/>
            <person name="Lowe R.G."/>
            <person name="Solomon P.S."/>
            <person name="Tan K.C."/>
            <person name="Schoch C.L."/>
            <person name="Spatafora J.W."/>
            <person name="Crous P.W."/>
            <person name="Kodira C."/>
            <person name="Birren B.W."/>
            <person name="Galagan J.E."/>
            <person name="Torriani S.F."/>
            <person name="McDonald B.A."/>
            <person name="Oliver R.P."/>
        </authorList>
    </citation>
    <scope>NUCLEOTIDE SEQUENCE [LARGE SCALE GENOMIC DNA]</scope>
    <source>
        <strain evidence="2">SN15 / ATCC MYA-4574 / FGSC 10173</strain>
    </source>
</reference>
<dbReference type="EMBL" id="CH445326">
    <property type="protein sequence ID" value="EAT91202.2"/>
    <property type="molecule type" value="Genomic_DNA"/>
</dbReference>